<organism evidence="3 4">
    <name type="scientific">Candidatus Roizmanbacteria bacterium CG_4_9_14_0_2_um_filter_39_13</name>
    <dbReference type="NCBI Taxonomy" id="1974839"/>
    <lineage>
        <taxon>Bacteria</taxon>
        <taxon>Candidatus Roizmaniibacteriota</taxon>
    </lineage>
</organism>
<reference evidence="4" key="1">
    <citation type="submission" date="2017-09" db="EMBL/GenBank/DDBJ databases">
        <title>Depth-based differentiation of microbial function through sediment-hosted aquifers and enrichment of novel symbionts in the deep terrestrial subsurface.</title>
        <authorList>
            <person name="Probst A.J."/>
            <person name="Ladd B."/>
            <person name="Jarett J.K."/>
            <person name="Geller-Mcgrath D.E."/>
            <person name="Sieber C.M.K."/>
            <person name="Emerson J.B."/>
            <person name="Anantharaman K."/>
            <person name="Thomas B.C."/>
            <person name="Malmstrom R."/>
            <person name="Stieglmeier M."/>
            <person name="Klingl A."/>
            <person name="Woyke T."/>
            <person name="Ryan C.M."/>
            <person name="Banfield J.F."/>
        </authorList>
    </citation>
    <scope>NUCLEOTIDE SEQUENCE [LARGE SCALE GENOMIC DNA]</scope>
</reference>
<dbReference type="PANTHER" id="PTHR35601">
    <property type="entry name" value="TOXIN RELE"/>
    <property type="match status" value="1"/>
</dbReference>
<proteinExistence type="inferred from homology"/>
<evidence type="ECO:0000256" key="1">
    <source>
        <dbReference type="ARBA" id="ARBA00006226"/>
    </source>
</evidence>
<evidence type="ECO:0000313" key="3">
    <source>
        <dbReference type="EMBL" id="PJC31699.1"/>
    </source>
</evidence>
<comment type="similarity">
    <text evidence="1">Belongs to the RelE toxin family.</text>
</comment>
<comment type="caution">
    <text evidence="3">The sequence shown here is derived from an EMBL/GenBank/DDBJ whole genome shotgun (WGS) entry which is preliminary data.</text>
</comment>
<gene>
    <name evidence="3" type="ORF">CO051_03905</name>
</gene>
<dbReference type="InterPro" id="IPR007712">
    <property type="entry name" value="RelE/ParE_toxin"/>
</dbReference>
<dbReference type="EMBL" id="PFSC01000106">
    <property type="protein sequence ID" value="PJC31699.1"/>
    <property type="molecule type" value="Genomic_DNA"/>
</dbReference>
<sequence>MRDKYQVLLTKKAQKDFQKLDPSLQKPILKTILDLCNNQKPQQFTALKGKNIAQFRVRVGDYRVLYDIYDEDKTILIFRIGHRKDIYR</sequence>
<protein>
    <submittedName>
        <fullName evidence="3">Type II toxin-antitoxin system mRNA interferase toxin, RelE/StbE family</fullName>
    </submittedName>
</protein>
<evidence type="ECO:0000313" key="4">
    <source>
        <dbReference type="Proteomes" id="UP000231383"/>
    </source>
</evidence>
<dbReference type="Pfam" id="PF05016">
    <property type="entry name" value="ParE_toxin"/>
    <property type="match status" value="1"/>
</dbReference>
<dbReference type="Proteomes" id="UP000231383">
    <property type="component" value="Unassembled WGS sequence"/>
</dbReference>
<dbReference type="SUPFAM" id="SSF143011">
    <property type="entry name" value="RelE-like"/>
    <property type="match status" value="1"/>
</dbReference>
<dbReference type="NCBIfam" id="TIGR02385">
    <property type="entry name" value="RelE_StbE"/>
    <property type="match status" value="1"/>
</dbReference>
<keyword evidence="2" id="KW-1277">Toxin-antitoxin system</keyword>
<evidence type="ECO:0000256" key="2">
    <source>
        <dbReference type="ARBA" id="ARBA00022649"/>
    </source>
</evidence>
<accession>A0A2M8EYQ1</accession>
<dbReference type="InterPro" id="IPR035093">
    <property type="entry name" value="RelE/ParE_toxin_dom_sf"/>
</dbReference>
<dbReference type="PANTHER" id="PTHR35601:SF1">
    <property type="entry name" value="TOXIN RELE"/>
    <property type="match status" value="1"/>
</dbReference>
<dbReference type="AlphaFoldDB" id="A0A2M8EYQ1"/>
<name>A0A2M8EYQ1_9BACT</name>
<dbReference type="Gene3D" id="3.30.2310.20">
    <property type="entry name" value="RelE-like"/>
    <property type="match status" value="1"/>
</dbReference>